<dbReference type="AlphaFoldDB" id="A0A2W1FID3"/>
<protein>
    <submittedName>
        <fullName evidence="2">Nucleoside-diphosphate-sugar epimerase</fullName>
    </submittedName>
</protein>
<dbReference type="Gene3D" id="3.90.25.10">
    <property type="entry name" value="UDP-galactose 4-epimerase, domain 1"/>
    <property type="match status" value="1"/>
</dbReference>
<accession>A0A2W1FID3</accession>
<comment type="caution">
    <text evidence="2">The sequence shown here is derived from an EMBL/GenBank/DDBJ whole genome shotgun (WGS) entry which is preliminary data.</text>
</comment>
<dbReference type="PANTHER" id="PTHR47129">
    <property type="entry name" value="QUINONE OXIDOREDUCTASE 2"/>
    <property type="match status" value="1"/>
</dbReference>
<evidence type="ECO:0000313" key="2">
    <source>
        <dbReference type="EMBL" id="KAI1513978.1"/>
    </source>
</evidence>
<dbReference type="EMBL" id="NRDI02000008">
    <property type="protein sequence ID" value="KAI1513978.1"/>
    <property type="molecule type" value="Genomic_DNA"/>
</dbReference>
<evidence type="ECO:0000259" key="1">
    <source>
        <dbReference type="Pfam" id="PF05368"/>
    </source>
</evidence>
<gene>
    <name evidence="2" type="ORF">Ptr86124_006608</name>
</gene>
<dbReference type="InterPro" id="IPR036291">
    <property type="entry name" value="NAD(P)-bd_dom_sf"/>
</dbReference>
<dbReference type="Proteomes" id="UP000249757">
    <property type="component" value="Unassembled WGS sequence"/>
</dbReference>
<dbReference type="OrthoDB" id="419598at2759"/>
<organism evidence="2 3">
    <name type="scientific">Pyrenophora tritici-repentis</name>
    <dbReference type="NCBI Taxonomy" id="45151"/>
    <lineage>
        <taxon>Eukaryota</taxon>
        <taxon>Fungi</taxon>
        <taxon>Dikarya</taxon>
        <taxon>Ascomycota</taxon>
        <taxon>Pezizomycotina</taxon>
        <taxon>Dothideomycetes</taxon>
        <taxon>Pleosporomycetidae</taxon>
        <taxon>Pleosporales</taxon>
        <taxon>Pleosporineae</taxon>
        <taxon>Pleosporaceae</taxon>
        <taxon>Pyrenophora</taxon>
    </lineage>
</organism>
<reference evidence="3" key="1">
    <citation type="journal article" date="2022" name="Microb. Genom.">
        <title>A global pangenome for the wheat fungal pathogen Pyrenophora tritici-repentis and prediction of effector protein structural homology.</title>
        <authorList>
            <person name="Moolhuijzen P.M."/>
            <person name="See P.T."/>
            <person name="Shi G."/>
            <person name="Powell H.R."/>
            <person name="Cockram J."/>
            <person name="Jorgensen L.N."/>
            <person name="Benslimane H."/>
            <person name="Strelkov S.E."/>
            <person name="Turner J."/>
            <person name="Liu Z."/>
            <person name="Moffat C.S."/>
        </authorList>
    </citation>
    <scope>NUCLEOTIDE SEQUENCE [LARGE SCALE GENOMIC DNA]</scope>
</reference>
<dbReference type="SUPFAM" id="SSF51735">
    <property type="entry name" value="NAD(P)-binding Rossmann-fold domains"/>
    <property type="match status" value="1"/>
</dbReference>
<dbReference type="PANTHER" id="PTHR47129:SF1">
    <property type="entry name" value="NMRA-LIKE DOMAIN-CONTAINING PROTEIN"/>
    <property type="match status" value="1"/>
</dbReference>
<evidence type="ECO:0000313" key="3">
    <source>
        <dbReference type="Proteomes" id="UP000249757"/>
    </source>
</evidence>
<dbReference type="OMA" id="WWSSTYE"/>
<dbReference type="Gene3D" id="3.40.50.720">
    <property type="entry name" value="NAD(P)-binding Rossmann-like Domain"/>
    <property type="match status" value="1"/>
</dbReference>
<keyword evidence="3" id="KW-1185">Reference proteome</keyword>
<proteinExistence type="predicted"/>
<dbReference type="InterPro" id="IPR008030">
    <property type="entry name" value="NmrA-like"/>
</dbReference>
<dbReference type="InterPro" id="IPR052718">
    <property type="entry name" value="NmrA-type_oxidoreductase"/>
</dbReference>
<sequence>MLALTSATGKLGSAVISAILENNLIDPKDLVICSSSPPTHPHLSHLLQLHPTLTHRPIDFTNPSTLTPAFTSCSTLFLVSTPAIHLDYNNAVPGQGREAHHIAAIDAALAAGVRHIYYTSLAFGNPSKAGVMRAHIRTEAYLREAEAQGKCKVTVLREGLYSESWPLYFGYFYGLKGERRGEVVVAGDGRVCWSSISDLGYATAKILAAESEVWAGRTVYLSQKRGVTLAEIARVVSRVKGEEVKLKIVDTKAYEDFYVEEMGMERAAVEWWSSTYEALEEGECEIDDGTLEGLLAEAGRKPKQIEETVEEMMR</sequence>
<dbReference type="Pfam" id="PF05368">
    <property type="entry name" value="NmrA"/>
    <property type="match status" value="1"/>
</dbReference>
<name>A0A2W1FID3_9PLEO</name>
<feature type="domain" description="NmrA-like" evidence="1">
    <location>
        <begin position="4"/>
        <end position="279"/>
    </location>
</feature>